<dbReference type="PANTHER" id="PTHR15704">
    <property type="entry name" value="SUPERKILLER 3 PROTEIN-RELATED"/>
    <property type="match status" value="1"/>
</dbReference>
<comment type="caution">
    <text evidence="5">The sequence shown here is derived from an EMBL/GenBank/DDBJ whole genome shotgun (WGS) entry which is preliminary data.</text>
</comment>
<dbReference type="Proteomes" id="UP000326924">
    <property type="component" value="Unassembled WGS sequence"/>
</dbReference>
<dbReference type="PANTHER" id="PTHR15704:SF7">
    <property type="entry name" value="SUPERKILLER COMPLEX PROTEIN 3"/>
    <property type="match status" value="1"/>
</dbReference>
<dbReference type="SUPFAM" id="SSF48452">
    <property type="entry name" value="TPR-like"/>
    <property type="match status" value="5"/>
</dbReference>
<keyword evidence="2 3" id="KW-0802">TPR repeat</keyword>
<keyword evidence="4" id="KW-0175">Coiled coil</keyword>
<sequence>MSKQALKAAKTCINSEDWIGAEAQARKALSFEPQNYFAHLFLGLSLFNLEKYEESEAAYQQAIQIEADERQKKDRKETPAAWQGLLKLYEAQKRVGEYVDSAVRLSSIFREQAERLKSLEVIEKAVSLAQENGSKSQYKRALHILLPGSPIFDYLDGLIPRADQTYLKLAELIESEEKEKINKEIANRRSRLGAVLGQVTTEVRREVWGSSQLEELYQNILNWSDDEELRRQIDCKLLQHAYNKLLVFPKENKLEQRVKVENWARGLVILKYPFELAWRIVIEWKDCETLVDHDVNLLREYIEFFPDSGLAISLRAYLDSEICPFPTVPDADNAKGAQEIESSIHGTEETTDQRLDSMIDGTERSPTSVLCHRILAEYYLLLDEYENAVDVSRAGLKLLTAESQRTGLSCQKNTDALIVTLATALIQYQAPKHHNEARTFFENVLKHNPSYGSALVGLGLILEEQCDYAGAVDLLNKALAKDPGNIRILAEAAWCNVLAGNHSIGQQGLEECLEKITGVDARSRDLKAQIIWRIGTSLWNADEEGRRDRKAGPYHYFIAALQNNQNFAPAYTSLGCFYADVAADTARANKCFQRAFELSAGEVQAAERLARSFAETKEWELVEIVARRVAEVDKKRSVPGKGISWPQSAIGVVELNNQNYSLAIQAFQSALRASPDDFHSWIGLGEAYASSGRYTAALKVFTRAEALDEKNWFAKYMLANVRRELGEYELACEGYRAVLSLREREFGVLVALSETLMAMAWKYIETGYYGRAVDSILECVAVMEKVLQERTDAFNLWKTLGDACMLFSWVQRLADKFPRSAVLHLLESDLDPSEFDIMMEVDEVGRSTFERMKSGDFDQITASTYAGILAYKRAIFATADDRHAHAVAWYNLGTAEYRAYTSLSRSEMKNRLAAIRCFKRTIKLEPGNHEFWNALGLATAELNPKVAQHSLVRALYINEKNARVWTNLGTLYTIQEDYMLANEAFSRAQSTDPEYALAWVGQGIIATILGESREAQELFQHAFEISDQSLVPTKKQFITATFDTLVKARSEPALTSIVTLIFALEKLETQLSEMPLVLQLSALLDERVQDFESAIHKLERVCSIYEQNYEETESDDDLIKFAQSKADLSRMHLGLNNYAEAIECASMALILSGDNQALQTCRLSAHLTSGLAHYYSHQMDDSLEMFKAALSESEENPDVVCLLSQVLWAKGSEEERDVARDQLFAAIEANPDHLGSILLLGTIGVLDKSEDVAEAVLDDLRSFRVKEGLPREVKEKIDNLLTAIAQLSSGENSGVEAVATAATAVFTRPAATENWSRLATVAGDVFAAETALRVAQRAKDCDSERLAKAYAGIATVGCDLRAIFLAPWLAEGWDALARDVMV</sequence>
<evidence type="ECO:0000256" key="4">
    <source>
        <dbReference type="SAM" id="Coils"/>
    </source>
</evidence>
<dbReference type="InterPro" id="IPR039226">
    <property type="entry name" value="Ski3/TTC37"/>
</dbReference>
<protein>
    <recommendedName>
        <fullName evidence="7">TPR-like protein</fullName>
    </recommendedName>
</protein>
<evidence type="ECO:0008006" key="7">
    <source>
        <dbReference type="Google" id="ProtNLM"/>
    </source>
</evidence>
<dbReference type="InterPro" id="IPR011990">
    <property type="entry name" value="TPR-like_helical_dom_sf"/>
</dbReference>
<name>A0A5J5F1U7_9PEZI</name>
<feature type="coiled-coil region" evidence="4">
    <location>
        <begin position="1088"/>
        <end position="1115"/>
    </location>
</feature>
<dbReference type="InParanoid" id="A0A5J5F1U7"/>
<feature type="repeat" description="TPR" evidence="3">
    <location>
        <begin position="452"/>
        <end position="485"/>
    </location>
</feature>
<dbReference type="SMART" id="SM00028">
    <property type="entry name" value="TPR"/>
    <property type="match status" value="11"/>
</dbReference>
<organism evidence="5 6">
    <name type="scientific">Sphaerosporella brunnea</name>
    <dbReference type="NCBI Taxonomy" id="1250544"/>
    <lineage>
        <taxon>Eukaryota</taxon>
        <taxon>Fungi</taxon>
        <taxon>Dikarya</taxon>
        <taxon>Ascomycota</taxon>
        <taxon>Pezizomycotina</taxon>
        <taxon>Pezizomycetes</taxon>
        <taxon>Pezizales</taxon>
        <taxon>Pyronemataceae</taxon>
        <taxon>Sphaerosporella</taxon>
    </lineage>
</organism>
<dbReference type="Pfam" id="PF13181">
    <property type="entry name" value="TPR_8"/>
    <property type="match status" value="1"/>
</dbReference>
<dbReference type="Gene3D" id="1.25.40.10">
    <property type="entry name" value="Tetratricopeptide repeat domain"/>
    <property type="match status" value="6"/>
</dbReference>
<feature type="repeat" description="TPR" evidence="3">
    <location>
        <begin position="36"/>
        <end position="69"/>
    </location>
</feature>
<reference evidence="5 6" key="1">
    <citation type="submission" date="2019-09" db="EMBL/GenBank/DDBJ databases">
        <title>Draft genome of the ectomycorrhizal ascomycete Sphaerosporella brunnea.</title>
        <authorList>
            <consortium name="DOE Joint Genome Institute"/>
            <person name="Benucci G.M."/>
            <person name="Marozzi G."/>
            <person name="Antonielli L."/>
            <person name="Sanchez S."/>
            <person name="Marco P."/>
            <person name="Wang X."/>
            <person name="Falini L.B."/>
            <person name="Barry K."/>
            <person name="Haridas S."/>
            <person name="Lipzen A."/>
            <person name="Labutti K."/>
            <person name="Grigoriev I.V."/>
            <person name="Murat C."/>
            <person name="Martin F."/>
            <person name="Albertini E."/>
            <person name="Donnini D."/>
            <person name="Bonito G."/>
        </authorList>
    </citation>
    <scope>NUCLEOTIDE SEQUENCE [LARGE SCALE GENOMIC DNA]</scope>
    <source>
        <strain evidence="5 6">Sb_GMNB300</strain>
    </source>
</reference>
<gene>
    <name evidence="5" type="ORF">FN846DRAFT_941480</name>
</gene>
<accession>A0A5J5F1U7</accession>
<feature type="repeat" description="TPR" evidence="3">
    <location>
        <begin position="962"/>
        <end position="995"/>
    </location>
</feature>
<dbReference type="GO" id="GO:0055087">
    <property type="term" value="C:Ski complex"/>
    <property type="evidence" value="ECO:0007669"/>
    <property type="project" value="InterPro"/>
</dbReference>
<dbReference type="FunCoup" id="A0A5J5F1U7">
    <property type="interactions" value="533"/>
</dbReference>
<feature type="repeat" description="TPR" evidence="3">
    <location>
        <begin position="678"/>
        <end position="711"/>
    </location>
</feature>
<dbReference type="EMBL" id="VXIS01000054">
    <property type="protein sequence ID" value="KAA8909787.1"/>
    <property type="molecule type" value="Genomic_DNA"/>
</dbReference>
<dbReference type="PROSITE" id="PS50005">
    <property type="entry name" value="TPR"/>
    <property type="match status" value="5"/>
</dbReference>
<dbReference type="Pfam" id="PF18833">
    <property type="entry name" value="TPR_22"/>
    <property type="match status" value="1"/>
</dbReference>
<dbReference type="InterPro" id="IPR019734">
    <property type="entry name" value="TPR_rpt"/>
</dbReference>
<keyword evidence="6" id="KW-1185">Reference proteome</keyword>
<dbReference type="Pfam" id="PF13432">
    <property type="entry name" value="TPR_16"/>
    <property type="match status" value="2"/>
</dbReference>
<evidence type="ECO:0000313" key="5">
    <source>
        <dbReference type="EMBL" id="KAA8909787.1"/>
    </source>
</evidence>
<evidence type="ECO:0000313" key="6">
    <source>
        <dbReference type="Proteomes" id="UP000326924"/>
    </source>
</evidence>
<evidence type="ECO:0000256" key="3">
    <source>
        <dbReference type="PROSITE-ProRule" id="PRU00339"/>
    </source>
</evidence>
<evidence type="ECO:0000256" key="2">
    <source>
        <dbReference type="ARBA" id="ARBA00022803"/>
    </source>
</evidence>
<feature type="repeat" description="TPR" evidence="3">
    <location>
        <begin position="644"/>
        <end position="677"/>
    </location>
</feature>
<evidence type="ECO:0000256" key="1">
    <source>
        <dbReference type="ARBA" id="ARBA00022737"/>
    </source>
</evidence>
<keyword evidence="1" id="KW-0677">Repeat</keyword>
<dbReference type="InterPro" id="IPR040962">
    <property type="entry name" value="TPR_22"/>
</dbReference>
<dbReference type="GO" id="GO:0006401">
    <property type="term" value="P:RNA catabolic process"/>
    <property type="evidence" value="ECO:0007669"/>
    <property type="project" value="InterPro"/>
</dbReference>
<proteinExistence type="predicted"/>
<dbReference type="OrthoDB" id="421075at2759"/>